<evidence type="ECO:0000313" key="4">
    <source>
        <dbReference type="EMBL" id="MFC5649338.1"/>
    </source>
</evidence>
<protein>
    <submittedName>
        <fullName evidence="4">TetR/AcrR family transcriptional regulator</fullName>
    </submittedName>
</protein>
<accession>A0ABW0VVS4</accession>
<dbReference type="SUPFAM" id="SSF46689">
    <property type="entry name" value="Homeodomain-like"/>
    <property type="match status" value="1"/>
</dbReference>
<dbReference type="Pfam" id="PF00440">
    <property type="entry name" value="TetR_N"/>
    <property type="match status" value="1"/>
</dbReference>
<dbReference type="InterPro" id="IPR023772">
    <property type="entry name" value="DNA-bd_HTH_TetR-type_CS"/>
</dbReference>
<dbReference type="Gene3D" id="1.10.357.10">
    <property type="entry name" value="Tetracycline Repressor, domain 2"/>
    <property type="match status" value="1"/>
</dbReference>
<dbReference type="InterPro" id="IPR009057">
    <property type="entry name" value="Homeodomain-like_sf"/>
</dbReference>
<name>A0ABW0VVS4_9BACL</name>
<feature type="DNA-binding region" description="H-T-H motif" evidence="2">
    <location>
        <begin position="26"/>
        <end position="45"/>
    </location>
</feature>
<sequence>MITSTKEKILNATLELIKAEGIEGVTIRKIAGLAGANIALINYYFGSKEKLISETLKIQLDSFREAFTVLDEKELPPLARLKKFILEYTFSLQEHPELVKRLLGQDSLFESQTEYVRFFKRQGFEKINAVLTEITGEINRETTLLMMQQIFAAILSPVVKASFAQKHEASDDLDFYPSASVEEQIDLFFDHYFYKYTAH</sequence>
<proteinExistence type="predicted"/>
<evidence type="ECO:0000256" key="1">
    <source>
        <dbReference type="ARBA" id="ARBA00023125"/>
    </source>
</evidence>
<dbReference type="PROSITE" id="PS01081">
    <property type="entry name" value="HTH_TETR_1"/>
    <property type="match status" value="1"/>
</dbReference>
<dbReference type="RefSeq" id="WP_379187845.1">
    <property type="nucleotide sequence ID" value="NZ_JBHSOW010000032.1"/>
</dbReference>
<evidence type="ECO:0000259" key="3">
    <source>
        <dbReference type="PROSITE" id="PS50977"/>
    </source>
</evidence>
<dbReference type="InterPro" id="IPR050109">
    <property type="entry name" value="HTH-type_TetR-like_transc_reg"/>
</dbReference>
<dbReference type="InterPro" id="IPR001647">
    <property type="entry name" value="HTH_TetR"/>
</dbReference>
<evidence type="ECO:0000313" key="5">
    <source>
        <dbReference type="Proteomes" id="UP001596047"/>
    </source>
</evidence>
<dbReference type="PANTHER" id="PTHR30328">
    <property type="entry name" value="TRANSCRIPTIONAL REPRESSOR"/>
    <property type="match status" value="1"/>
</dbReference>
<keyword evidence="1 2" id="KW-0238">DNA-binding</keyword>
<organism evidence="4 5">
    <name type="scientific">Paenibacillus solisilvae</name>
    <dbReference type="NCBI Taxonomy" id="2486751"/>
    <lineage>
        <taxon>Bacteria</taxon>
        <taxon>Bacillati</taxon>
        <taxon>Bacillota</taxon>
        <taxon>Bacilli</taxon>
        <taxon>Bacillales</taxon>
        <taxon>Paenibacillaceae</taxon>
        <taxon>Paenibacillus</taxon>
    </lineage>
</organism>
<dbReference type="Proteomes" id="UP001596047">
    <property type="component" value="Unassembled WGS sequence"/>
</dbReference>
<keyword evidence="5" id="KW-1185">Reference proteome</keyword>
<gene>
    <name evidence="4" type="ORF">ACFPYJ_09380</name>
</gene>
<dbReference type="PROSITE" id="PS50977">
    <property type="entry name" value="HTH_TETR_2"/>
    <property type="match status" value="1"/>
</dbReference>
<evidence type="ECO:0000256" key="2">
    <source>
        <dbReference type="PROSITE-ProRule" id="PRU00335"/>
    </source>
</evidence>
<dbReference type="PRINTS" id="PR00455">
    <property type="entry name" value="HTHTETR"/>
</dbReference>
<reference evidence="5" key="1">
    <citation type="journal article" date="2019" name="Int. J. Syst. Evol. Microbiol.">
        <title>The Global Catalogue of Microorganisms (GCM) 10K type strain sequencing project: providing services to taxonomists for standard genome sequencing and annotation.</title>
        <authorList>
            <consortium name="The Broad Institute Genomics Platform"/>
            <consortium name="The Broad Institute Genome Sequencing Center for Infectious Disease"/>
            <person name="Wu L."/>
            <person name="Ma J."/>
        </authorList>
    </citation>
    <scope>NUCLEOTIDE SEQUENCE [LARGE SCALE GENOMIC DNA]</scope>
    <source>
        <strain evidence="5">CGMCC 1.3240</strain>
    </source>
</reference>
<comment type="caution">
    <text evidence="4">The sequence shown here is derived from an EMBL/GenBank/DDBJ whole genome shotgun (WGS) entry which is preliminary data.</text>
</comment>
<dbReference type="EMBL" id="JBHSOW010000032">
    <property type="protein sequence ID" value="MFC5649338.1"/>
    <property type="molecule type" value="Genomic_DNA"/>
</dbReference>
<dbReference type="PANTHER" id="PTHR30328:SF54">
    <property type="entry name" value="HTH-TYPE TRANSCRIPTIONAL REPRESSOR SCO4008"/>
    <property type="match status" value="1"/>
</dbReference>
<feature type="domain" description="HTH tetR-type" evidence="3">
    <location>
        <begin position="3"/>
        <end position="63"/>
    </location>
</feature>